<organism evidence="1 2">
    <name type="scientific">Thiospirochaeta perfilievii</name>
    <dbReference type="NCBI Taxonomy" id="252967"/>
    <lineage>
        <taxon>Bacteria</taxon>
        <taxon>Pseudomonadati</taxon>
        <taxon>Spirochaetota</taxon>
        <taxon>Spirochaetia</taxon>
        <taxon>Spirochaetales</taxon>
        <taxon>Spirochaetaceae</taxon>
        <taxon>Thiospirochaeta</taxon>
    </lineage>
</organism>
<name>A0A5C1QAW1_9SPIO</name>
<gene>
    <name evidence="1" type="ORF">EW093_05550</name>
</gene>
<proteinExistence type="predicted"/>
<protein>
    <submittedName>
        <fullName evidence="1">Uncharacterized protein</fullName>
    </submittedName>
</protein>
<sequence length="325" mass="38339">MKRIYLIIILLILNQLSAEELELTLAKKFPKGTESFQLGFRPLFYDIYFYSGPSAFTIDSKDNFYIKDTMNSKIKKYDNNWDLTEEYSLSRGDEFIYIKNMYISNDTKYIYSTSSSHISYLNKGKVKYIFRDNTDIDGDVVFIDNKLFYTRRSNPEGLFYYIENGVNKGEFPPKYNLVNFSEDHVEIKLEDNLNIYAVSKSMAPYRKLFKNLKTNSAMDLKDSVFFDDTSYTSSEIIGFDKDLNSFWIIDYHNGKRNIVVLSKWGECLEYFTIPGLWYRHKPTVSLNGDLYFMLYGETETESIDFYSLTKESRINQRKVSENKKK</sequence>
<keyword evidence="2" id="KW-1185">Reference proteome</keyword>
<dbReference type="Proteomes" id="UP000323824">
    <property type="component" value="Chromosome"/>
</dbReference>
<reference evidence="1 2" key="2">
    <citation type="submission" date="2019-09" db="EMBL/GenBank/DDBJ databases">
        <title>Complete Genome Sequence and Methylome Analysis of free living Spirochaetas.</title>
        <authorList>
            <person name="Leshcheva N."/>
            <person name="Mikheeva N."/>
        </authorList>
    </citation>
    <scope>NUCLEOTIDE SEQUENCE [LARGE SCALE GENOMIC DNA]</scope>
    <source>
        <strain evidence="1 2">P</strain>
    </source>
</reference>
<evidence type="ECO:0000313" key="2">
    <source>
        <dbReference type="Proteomes" id="UP000323824"/>
    </source>
</evidence>
<dbReference type="AlphaFoldDB" id="A0A5C1QAW1"/>
<dbReference type="EMBL" id="CP035807">
    <property type="protein sequence ID" value="QEN04190.1"/>
    <property type="molecule type" value="Genomic_DNA"/>
</dbReference>
<accession>A0A5C1QAW1</accession>
<dbReference type="KEGG" id="sper:EW093_05550"/>
<dbReference type="SUPFAM" id="SSF63829">
    <property type="entry name" value="Calcium-dependent phosphotriesterase"/>
    <property type="match status" value="1"/>
</dbReference>
<evidence type="ECO:0000313" key="1">
    <source>
        <dbReference type="EMBL" id="QEN04190.1"/>
    </source>
</evidence>
<reference evidence="1 2" key="1">
    <citation type="submission" date="2019-02" db="EMBL/GenBank/DDBJ databases">
        <authorList>
            <person name="Fomenkov A."/>
            <person name="Dubinina G."/>
            <person name="Grabovich M."/>
            <person name="Vincze T."/>
            <person name="Roberts R.J."/>
        </authorList>
    </citation>
    <scope>NUCLEOTIDE SEQUENCE [LARGE SCALE GENOMIC DNA]</scope>
    <source>
        <strain evidence="1 2">P</strain>
    </source>
</reference>
<dbReference type="RefSeq" id="WP_149567441.1">
    <property type="nucleotide sequence ID" value="NZ_CP035807.1"/>
</dbReference>